<protein>
    <submittedName>
        <fullName evidence="8">Aquaporin Z</fullName>
    </submittedName>
</protein>
<evidence type="ECO:0000313" key="8">
    <source>
        <dbReference type="EMBL" id="MBO1805344.1"/>
    </source>
</evidence>
<dbReference type="AlphaFoldDB" id="A0A939RZC3"/>
<dbReference type="EMBL" id="JAGDYL010000012">
    <property type="protein sequence ID" value="MBO1805344.1"/>
    <property type="molecule type" value="Genomic_DNA"/>
</dbReference>
<dbReference type="PANTHER" id="PTHR19139:SF199">
    <property type="entry name" value="MIP17260P"/>
    <property type="match status" value="1"/>
</dbReference>
<dbReference type="InterPro" id="IPR023271">
    <property type="entry name" value="Aquaporin-like"/>
</dbReference>
<evidence type="ECO:0000313" key="9">
    <source>
        <dbReference type="Proteomes" id="UP000664398"/>
    </source>
</evidence>
<evidence type="ECO:0000256" key="6">
    <source>
        <dbReference type="RuleBase" id="RU000477"/>
    </source>
</evidence>
<keyword evidence="5 7" id="KW-0472">Membrane</keyword>
<evidence type="ECO:0000256" key="1">
    <source>
        <dbReference type="ARBA" id="ARBA00004141"/>
    </source>
</evidence>
<comment type="subcellular location">
    <subcellularLocation>
        <location evidence="1">Membrane</location>
        <topology evidence="1">Multi-pass membrane protein</topology>
    </subcellularLocation>
</comment>
<dbReference type="SUPFAM" id="SSF81338">
    <property type="entry name" value="Aquaporin-like"/>
    <property type="match status" value="1"/>
</dbReference>
<keyword evidence="6" id="KW-0813">Transport</keyword>
<dbReference type="PANTHER" id="PTHR19139">
    <property type="entry name" value="AQUAPORIN TRANSPORTER"/>
    <property type="match status" value="1"/>
</dbReference>
<dbReference type="PRINTS" id="PR00783">
    <property type="entry name" value="MINTRINSICP"/>
</dbReference>
<reference evidence="8" key="1">
    <citation type="submission" date="2021-03" db="EMBL/GenBank/DDBJ databases">
        <title>Leucobacter chromiisoli sp. nov., isolated from chromium-containing soil of chemical plant.</title>
        <authorList>
            <person name="Xu Z."/>
        </authorList>
    </citation>
    <scope>NUCLEOTIDE SEQUENCE</scope>
    <source>
        <strain evidence="8">A2</strain>
    </source>
</reference>
<accession>A0A939RZC3</accession>
<evidence type="ECO:0000256" key="3">
    <source>
        <dbReference type="ARBA" id="ARBA00022692"/>
    </source>
</evidence>
<evidence type="ECO:0000256" key="2">
    <source>
        <dbReference type="ARBA" id="ARBA00006175"/>
    </source>
</evidence>
<dbReference type="InterPro" id="IPR000425">
    <property type="entry name" value="MIP"/>
</dbReference>
<dbReference type="GO" id="GO:0005886">
    <property type="term" value="C:plasma membrane"/>
    <property type="evidence" value="ECO:0007669"/>
    <property type="project" value="TreeGrafter"/>
</dbReference>
<feature type="transmembrane region" description="Helical" evidence="7">
    <location>
        <begin position="99"/>
        <end position="119"/>
    </location>
</feature>
<feature type="transmembrane region" description="Helical" evidence="7">
    <location>
        <begin position="50"/>
        <end position="69"/>
    </location>
</feature>
<evidence type="ECO:0000256" key="4">
    <source>
        <dbReference type="ARBA" id="ARBA00022989"/>
    </source>
</evidence>
<comment type="caution">
    <text evidence="8">The sequence shown here is derived from an EMBL/GenBank/DDBJ whole genome shotgun (WGS) entry which is preliminary data.</text>
</comment>
<comment type="similarity">
    <text evidence="2 6">Belongs to the MIP/aquaporin (TC 1.A.8) family.</text>
</comment>
<sequence>MTDSHQTPTTAARLGAEFIGTFVLVFGGVGTAVFAAGFPGDPGNPVNVGFLGVALAFGLTVVVGAYAFGPVSGGFFNPAVTLGLAAAGRFAWKDALGYIVAQILGGIVASTLLFLIANGQPGGYEGTLGSNGYGEQSPGGYSLLSVALVEIILTAIFLLVIIGATSPKAAPGFAGLAIGLSLTLIHLISIPVSNTSVNPARSIASAIYGGPEALAQVWAFIVFPIIGGLLGGFLFRPLLAGLREPIEKVPPLS</sequence>
<dbReference type="NCBIfam" id="NF003838">
    <property type="entry name" value="PRK05420.1"/>
    <property type="match status" value="1"/>
</dbReference>
<dbReference type="Pfam" id="PF00230">
    <property type="entry name" value="MIP"/>
    <property type="match status" value="1"/>
</dbReference>
<feature type="transmembrane region" description="Helical" evidence="7">
    <location>
        <begin position="18"/>
        <end position="38"/>
    </location>
</feature>
<feature type="transmembrane region" description="Helical" evidence="7">
    <location>
        <begin position="139"/>
        <end position="161"/>
    </location>
</feature>
<dbReference type="InterPro" id="IPR034294">
    <property type="entry name" value="Aquaporin_transptr"/>
</dbReference>
<feature type="transmembrane region" description="Helical" evidence="7">
    <location>
        <begin position="213"/>
        <end position="235"/>
    </location>
</feature>
<feature type="transmembrane region" description="Helical" evidence="7">
    <location>
        <begin position="173"/>
        <end position="193"/>
    </location>
</feature>
<dbReference type="Proteomes" id="UP000664398">
    <property type="component" value="Unassembled WGS sequence"/>
</dbReference>
<gene>
    <name evidence="8" type="primary">aqpZ</name>
    <name evidence="8" type="ORF">J4H91_08440</name>
</gene>
<dbReference type="RefSeq" id="WP_208045822.1">
    <property type="nucleotide sequence ID" value="NZ_JAGDYL010000012.1"/>
</dbReference>
<keyword evidence="9" id="KW-1185">Reference proteome</keyword>
<dbReference type="GO" id="GO:0015250">
    <property type="term" value="F:water channel activity"/>
    <property type="evidence" value="ECO:0007669"/>
    <property type="project" value="TreeGrafter"/>
</dbReference>
<keyword evidence="4 7" id="KW-1133">Transmembrane helix</keyword>
<evidence type="ECO:0000256" key="5">
    <source>
        <dbReference type="ARBA" id="ARBA00023136"/>
    </source>
</evidence>
<dbReference type="Gene3D" id="1.20.1080.10">
    <property type="entry name" value="Glycerol uptake facilitator protein"/>
    <property type="match status" value="1"/>
</dbReference>
<proteinExistence type="inferred from homology"/>
<keyword evidence="3 6" id="KW-0812">Transmembrane</keyword>
<organism evidence="8 9">
    <name type="scientific">Leucobacter ruminantium</name>
    <dbReference type="NCBI Taxonomy" id="1289170"/>
    <lineage>
        <taxon>Bacteria</taxon>
        <taxon>Bacillati</taxon>
        <taxon>Actinomycetota</taxon>
        <taxon>Actinomycetes</taxon>
        <taxon>Micrococcales</taxon>
        <taxon>Microbacteriaceae</taxon>
        <taxon>Leucobacter</taxon>
    </lineage>
</organism>
<name>A0A939RZC3_9MICO</name>
<evidence type="ECO:0000256" key="7">
    <source>
        <dbReference type="SAM" id="Phobius"/>
    </source>
</evidence>